<protein>
    <submittedName>
        <fullName evidence="1">Uncharacterized protein</fullName>
    </submittedName>
</protein>
<keyword evidence="2" id="KW-1185">Reference proteome</keyword>
<accession>A0ACC0A1G4</accession>
<proteinExistence type="predicted"/>
<evidence type="ECO:0000313" key="1">
    <source>
        <dbReference type="EMBL" id="KAI5654732.1"/>
    </source>
</evidence>
<name>A0ACC0A1G4_CATRO</name>
<comment type="caution">
    <text evidence="1">The sequence shown here is derived from an EMBL/GenBank/DDBJ whole genome shotgun (WGS) entry which is preliminary data.</text>
</comment>
<sequence>MVRGSKKKRAHLETSTPASASIPPRTSAPASASISLWMSASPAATSPPPATLTPFPQLPYSSPAPISSPSSSSSATGTSSRPTPSLSARPLMPPVQGALGSRILILPTADRKWGRHFHNQSFLMFEAVGGSNKGYVYGFGSQSAAITVERRKDSSNSSSVSLGYMEQAQDMFASFMTSFASQSSVQLDSIPTMFPPFPPTDDLSHHPVLPPSLAHLHLCSTLILICFVLWYLCVSYTIWFCISHI</sequence>
<evidence type="ECO:0000313" key="2">
    <source>
        <dbReference type="Proteomes" id="UP001060085"/>
    </source>
</evidence>
<organism evidence="1 2">
    <name type="scientific">Catharanthus roseus</name>
    <name type="common">Madagascar periwinkle</name>
    <name type="synonym">Vinca rosea</name>
    <dbReference type="NCBI Taxonomy" id="4058"/>
    <lineage>
        <taxon>Eukaryota</taxon>
        <taxon>Viridiplantae</taxon>
        <taxon>Streptophyta</taxon>
        <taxon>Embryophyta</taxon>
        <taxon>Tracheophyta</taxon>
        <taxon>Spermatophyta</taxon>
        <taxon>Magnoliopsida</taxon>
        <taxon>eudicotyledons</taxon>
        <taxon>Gunneridae</taxon>
        <taxon>Pentapetalae</taxon>
        <taxon>asterids</taxon>
        <taxon>lamiids</taxon>
        <taxon>Gentianales</taxon>
        <taxon>Apocynaceae</taxon>
        <taxon>Rauvolfioideae</taxon>
        <taxon>Vinceae</taxon>
        <taxon>Catharanthinae</taxon>
        <taxon>Catharanthus</taxon>
    </lineage>
</organism>
<dbReference type="Proteomes" id="UP001060085">
    <property type="component" value="Linkage Group LG07"/>
</dbReference>
<gene>
    <name evidence="1" type="ORF">M9H77_31919</name>
</gene>
<dbReference type="EMBL" id="CM044707">
    <property type="protein sequence ID" value="KAI5654732.1"/>
    <property type="molecule type" value="Genomic_DNA"/>
</dbReference>
<reference evidence="2" key="1">
    <citation type="journal article" date="2023" name="Nat. Plants">
        <title>Single-cell RNA sequencing provides a high-resolution roadmap for understanding the multicellular compartmentation of specialized metabolism.</title>
        <authorList>
            <person name="Sun S."/>
            <person name="Shen X."/>
            <person name="Li Y."/>
            <person name="Li Y."/>
            <person name="Wang S."/>
            <person name="Li R."/>
            <person name="Zhang H."/>
            <person name="Shen G."/>
            <person name="Guo B."/>
            <person name="Wei J."/>
            <person name="Xu J."/>
            <person name="St-Pierre B."/>
            <person name="Chen S."/>
            <person name="Sun C."/>
        </authorList>
    </citation>
    <scope>NUCLEOTIDE SEQUENCE [LARGE SCALE GENOMIC DNA]</scope>
</reference>